<gene>
    <name evidence="1" type="ORF">BHE16_06780</name>
</gene>
<evidence type="ECO:0000313" key="2">
    <source>
        <dbReference type="Proteomes" id="UP000183530"/>
    </source>
</evidence>
<dbReference type="AlphaFoldDB" id="A0A1L2ZP17"/>
<evidence type="ECO:0000313" key="1">
    <source>
        <dbReference type="EMBL" id="APF40761.1"/>
    </source>
</evidence>
<reference evidence="1 2" key="1">
    <citation type="submission" date="2016-11" db="EMBL/GenBank/DDBJ databases">
        <title>Genome sequencing of Zhihengliuella aestuarii B18 antagonistic to Plasmodiophora brassicae.</title>
        <authorList>
            <person name="Luo Y."/>
        </authorList>
    </citation>
    <scope>NUCLEOTIDE SEQUENCE [LARGE SCALE GENOMIC DNA]</scope>
    <source>
        <strain evidence="1 2">B18</strain>
    </source>
</reference>
<dbReference type="EMBL" id="CP018135">
    <property type="protein sequence ID" value="APF40761.1"/>
    <property type="molecule type" value="Genomic_DNA"/>
</dbReference>
<accession>A0A1L2ZP17</accession>
<dbReference type="Proteomes" id="UP000183530">
    <property type="component" value="Chromosome"/>
</dbReference>
<dbReference type="KEGG" id="nae:BHE16_06780"/>
<organism evidence="1 2">
    <name type="scientific">Neomicrococcus aestuarii</name>
    <dbReference type="NCBI Taxonomy" id="556325"/>
    <lineage>
        <taxon>Bacteria</taxon>
        <taxon>Bacillati</taxon>
        <taxon>Actinomycetota</taxon>
        <taxon>Actinomycetes</taxon>
        <taxon>Micrococcales</taxon>
        <taxon>Micrococcaceae</taxon>
        <taxon>Neomicrococcus</taxon>
    </lineage>
</organism>
<name>A0A1L2ZP17_9MICC</name>
<keyword evidence="2" id="KW-1185">Reference proteome</keyword>
<protein>
    <submittedName>
        <fullName evidence="1">Uncharacterized protein</fullName>
    </submittedName>
</protein>
<proteinExistence type="predicted"/>
<sequence length="150" mass="16202">MRAGTEVAHPGSGIEPFKSSEQGAFGYFKAGGCVKAAHRGVEDVLGINSRAMKTTLFEFFPGKDGTLKLTRELSASGHTSIIDGNFRKRPLSTGPQTLATASSCRFNAVEEPNTALTWQLGREMGRRESGASVNVATRRWNGATRVRSQR</sequence>